<feature type="domain" description="PAS" evidence="17">
    <location>
        <begin position="298"/>
        <end position="369"/>
    </location>
</feature>
<evidence type="ECO:0000256" key="6">
    <source>
        <dbReference type="ARBA" id="ARBA00022606"/>
    </source>
</evidence>
<evidence type="ECO:0000256" key="15">
    <source>
        <dbReference type="ARBA" id="ARBA00023026"/>
    </source>
</evidence>
<keyword evidence="10" id="KW-0677">Repeat</keyword>
<dbReference type="Proteomes" id="UP001596237">
    <property type="component" value="Unassembled WGS sequence"/>
</dbReference>
<evidence type="ECO:0000256" key="5">
    <source>
        <dbReference type="ARBA" id="ARBA00022553"/>
    </source>
</evidence>
<evidence type="ECO:0000256" key="2">
    <source>
        <dbReference type="ARBA" id="ARBA00012438"/>
    </source>
</evidence>
<keyword evidence="9" id="KW-0808">Transferase</keyword>
<evidence type="ECO:0000256" key="9">
    <source>
        <dbReference type="ARBA" id="ARBA00022679"/>
    </source>
</evidence>
<dbReference type="SUPFAM" id="SSF55785">
    <property type="entry name" value="PYP-like sensor domain (PAS domain)"/>
    <property type="match status" value="3"/>
</dbReference>
<dbReference type="Pfam" id="PF07536">
    <property type="entry name" value="HWE_HK"/>
    <property type="match status" value="1"/>
</dbReference>
<evidence type="ECO:0000256" key="14">
    <source>
        <dbReference type="ARBA" id="ARBA00022991"/>
    </source>
</evidence>
<dbReference type="PROSITE" id="PS50113">
    <property type="entry name" value="PAC"/>
    <property type="match status" value="3"/>
</dbReference>
<dbReference type="InterPro" id="IPR011102">
    <property type="entry name" value="Sig_transdc_His_kinase_HWE"/>
</dbReference>
<dbReference type="SUPFAM" id="SSF55781">
    <property type="entry name" value="GAF domain-like"/>
    <property type="match status" value="1"/>
</dbReference>
<keyword evidence="16" id="KW-0675">Receptor</keyword>
<dbReference type="Gene3D" id="3.30.450.20">
    <property type="entry name" value="PAS domain"/>
    <property type="match status" value="3"/>
</dbReference>
<keyword evidence="15" id="KW-0843">Virulence</keyword>
<dbReference type="InterPro" id="IPR013655">
    <property type="entry name" value="PAS_fold_3"/>
</dbReference>
<accession>A0ABW1WU43</accession>
<dbReference type="InterPro" id="IPR036890">
    <property type="entry name" value="HATPase_C_sf"/>
</dbReference>
<evidence type="ECO:0000259" key="18">
    <source>
        <dbReference type="PROSITE" id="PS50113"/>
    </source>
</evidence>
<evidence type="ECO:0000313" key="20">
    <source>
        <dbReference type="Proteomes" id="UP001596237"/>
    </source>
</evidence>
<dbReference type="Gene3D" id="3.30.450.40">
    <property type="match status" value="1"/>
</dbReference>
<evidence type="ECO:0000259" key="17">
    <source>
        <dbReference type="PROSITE" id="PS50112"/>
    </source>
</evidence>
<evidence type="ECO:0000256" key="1">
    <source>
        <dbReference type="ARBA" id="ARBA00000085"/>
    </source>
</evidence>
<keyword evidence="5" id="KW-0597">Phosphoprotein</keyword>
<dbReference type="Gene3D" id="3.30.565.10">
    <property type="entry name" value="Histidine kinase-like ATPase, C-terminal domain"/>
    <property type="match status" value="1"/>
</dbReference>
<comment type="catalytic activity">
    <reaction evidence="1">
        <text>ATP + protein L-histidine = ADP + protein N-phospho-L-histidine.</text>
        <dbReference type="EC" id="2.7.13.3"/>
    </reaction>
</comment>
<evidence type="ECO:0000256" key="12">
    <source>
        <dbReference type="ARBA" id="ARBA00022777"/>
    </source>
</evidence>
<dbReference type="SMART" id="SM00086">
    <property type="entry name" value="PAC"/>
    <property type="match status" value="3"/>
</dbReference>
<dbReference type="RefSeq" id="WP_192283293.1">
    <property type="nucleotide sequence ID" value="NZ_JBHSTT010000083.1"/>
</dbReference>
<dbReference type="EMBL" id="JBHSTT010000083">
    <property type="protein sequence ID" value="MFC6391798.1"/>
    <property type="molecule type" value="Genomic_DNA"/>
</dbReference>
<dbReference type="Pfam" id="PF00989">
    <property type="entry name" value="PAS"/>
    <property type="match status" value="1"/>
</dbReference>
<keyword evidence="14" id="KW-0157">Chromophore</keyword>
<keyword evidence="13" id="KW-0067">ATP-binding</keyword>
<evidence type="ECO:0000256" key="4">
    <source>
        <dbReference type="ARBA" id="ARBA00022543"/>
    </source>
</evidence>
<dbReference type="InterPro" id="IPR035965">
    <property type="entry name" value="PAS-like_dom_sf"/>
</dbReference>
<evidence type="ECO:0000256" key="13">
    <source>
        <dbReference type="ARBA" id="ARBA00022840"/>
    </source>
</evidence>
<dbReference type="InterPro" id="IPR000014">
    <property type="entry name" value="PAS"/>
</dbReference>
<keyword evidence="11" id="KW-0547">Nucleotide-binding</keyword>
<dbReference type="PANTHER" id="PTHR41523:SF7">
    <property type="entry name" value="HISTIDINE KINASE"/>
    <property type="match status" value="1"/>
</dbReference>
<dbReference type="Pfam" id="PF08447">
    <property type="entry name" value="PAS_3"/>
    <property type="match status" value="2"/>
</dbReference>
<dbReference type="InterPro" id="IPR029016">
    <property type="entry name" value="GAF-like_dom_sf"/>
</dbReference>
<dbReference type="SMART" id="SM00065">
    <property type="entry name" value="GAF"/>
    <property type="match status" value="1"/>
</dbReference>
<evidence type="ECO:0000256" key="3">
    <source>
        <dbReference type="ARBA" id="ARBA00021740"/>
    </source>
</evidence>
<dbReference type="InterPro" id="IPR000700">
    <property type="entry name" value="PAS-assoc_C"/>
</dbReference>
<organism evidence="19 20">
    <name type="scientific">Methylorubrum zatmanii</name>
    <dbReference type="NCBI Taxonomy" id="29429"/>
    <lineage>
        <taxon>Bacteria</taxon>
        <taxon>Pseudomonadati</taxon>
        <taxon>Pseudomonadota</taxon>
        <taxon>Alphaproteobacteria</taxon>
        <taxon>Hyphomicrobiales</taxon>
        <taxon>Methylobacteriaceae</taxon>
        <taxon>Methylorubrum</taxon>
    </lineage>
</organism>
<dbReference type="PANTHER" id="PTHR41523">
    <property type="entry name" value="TWO-COMPONENT SYSTEM SENSOR PROTEIN"/>
    <property type="match status" value="1"/>
</dbReference>
<keyword evidence="12" id="KW-0418">Kinase</keyword>
<feature type="domain" description="PAC" evidence="18">
    <location>
        <begin position="490"/>
        <end position="542"/>
    </location>
</feature>
<feature type="domain" description="PAS" evidence="17">
    <location>
        <begin position="417"/>
        <end position="492"/>
    </location>
</feature>
<evidence type="ECO:0000256" key="10">
    <source>
        <dbReference type="ARBA" id="ARBA00022737"/>
    </source>
</evidence>
<evidence type="ECO:0000256" key="8">
    <source>
        <dbReference type="ARBA" id="ARBA00022643"/>
    </source>
</evidence>
<dbReference type="InterPro" id="IPR001610">
    <property type="entry name" value="PAC"/>
</dbReference>
<gene>
    <name evidence="19" type="ORF">ACFQDP_21045</name>
</gene>
<sequence length="744" mass="82306">MDCAETRERESARLRALDGYRLLDTPREQDFDEIAEAAAELCETPIAVVNLVGDGRQFFKAEVGLGVRETPLDTSFCRHAILEEDFLYIPDAASDPRFAGNPLVTGEPGLRFYAGALLKTAEGHPVGTVCVLDTKPHDLTERQRKGLVRLARQTMAQMELRRALREQAEQRLLHERILDSATDYAILAMDPQGRVTRWNTGAERILGWSESEMLGRTVEALFTPEDRSAGGPEAEIALAREQGCAPSEGWRLRRDGSRFWASGEVTPLKAEDGTLVGFLRILCDRTERRAAEAALQASELRYRSLVEVSPQVVWFGDAAGNVTYCNAYWYDYTGLADGESGEASWMKVIHPDHRAATRETWLAAAKSGQLYEAEFPLRRADGQYRWFLSRAQPVRDEAGVIRSWIGTSIDIHKRKVAEQRFKTLTELAPAMIWFGDPDGSVSYLNDRWYAYTGLTPEQSLPMGWSEAIHPDDASGLLQTWEAARLSEALYDTEARLRRHDGAYRWFLIRAEPVRDAGGTVVGWLGSNSDIHDRRQAEEHQRLLTGELQHRVKNTLALVQAIASQTFRNAADPEAAQEAFSARLISLGRAHDILTRSSWTEAPIADVVEGALAVHRVAATRIRVCGPSVLLAAKPALALALALHELATNAAKYGALSNETGSIDLRWHVVHEGGASRFCLTWSEQGGPPILTQPARRGFGSRLIERSFAAEVGGEVELLYAPTGLICRLEASLASMQEPGEVAVA</sequence>
<dbReference type="SMART" id="SM00911">
    <property type="entry name" value="HWE_HK"/>
    <property type="match status" value="1"/>
</dbReference>
<keyword evidence="7" id="KW-0285">Flavoprotein</keyword>
<keyword evidence="4" id="KW-0600">Photoreceptor protein</keyword>
<reference evidence="20" key="1">
    <citation type="journal article" date="2019" name="Int. J. Syst. Evol. Microbiol.">
        <title>The Global Catalogue of Microorganisms (GCM) 10K type strain sequencing project: providing services to taxonomists for standard genome sequencing and annotation.</title>
        <authorList>
            <consortium name="The Broad Institute Genomics Platform"/>
            <consortium name="The Broad Institute Genome Sequencing Center for Infectious Disease"/>
            <person name="Wu L."/>
            <person name="Ma J."/>
        </authorList>
    </citation>
    <scope>NUCLEOTIDE SEQUENCE [LARGE SCALE GENOMIC DNA]</scope>
    <source>
        <strain evidence="20">CCUG 36916</strain>
    </source>
</reference>
<keyword evidence="20" id="KW-1185">Reference proteome</keyword>
<keyword evidence="8" id="KW-0288">FMN</keyword>
<dbReference type="NCBIfam" id="TIGR00229">
    <property type="entry name" value="sensory_box"/>
    <property type="match status" value="3"/>
</dbReference>
<feature type="domain" description="PAS" evidence="17">
    <location>
        <begin position="170"/>
        <end position="241"/>
    </location>
</feature>
<dbReference type="Pfam" id="PF01590">
    <property type="entry name" value="GAF"/>
    <property type="match status" value="1"/>
</dbReference>
<dbReference type="InterPro" id="IPR003018">
    <property type="entry name" value="GAF"/>
</dbReference>
<evidence type="ECO:0000256" key="7">
    <source>
        <dbReference type="ARBA" id="ARBA00022630"/>
    </source>
</evidence>
<comment type="caution">
    <text evidence="19">The sequence shown here is derived from an EMBL/GenBank/DDBJ whole genome shotgun (WGS) entry which is preliminary data.</text>
</comment>
<dbReference type="InterPro" id="IPR013767">
    <property type="entry name" value="PAS_fold"/>
</dbReference>
<evidence type="ECO:0000256" key="16">
    <source>
        <dbReference type="ARBA" id="ARBA00023170"/>
    </source>
</evidence>
<feature type="domain" description="PAC" evidence="18">
    <location>
        <begin position="371"/>
        <end position="423"/>
    </location>
</feature>
<evidence type="ECO:0000313" key="19">
    <source>
        <dbReference type="EMBL" id="MFC6391798.1"/>
    </source>
</evidence>
<dbReference type="CDD" id="cd00130">
    <property type="entry name" value="PAS"/>
    <property type="match status" value="3"/>
</dbReference>
<keyword evidence="6" id="KW-0716">Sensory transduction</keyword>
<dbReference type="PROSITE" id="PS50112">
    <property type="entry name" value="PAS"/>
    <property type="match status" value="3"/>
</dbReference>
<protein>
    <recommendedName>
        <fullName evidence="3">Blue-light-activated histidine kinase</fullName>
        <ecNumber evidence="2">2.7.13.3</ecNumber>
    </recommendedName>
</protein>
<evidence type="ECO:0000256" key="11">
    <source>
        <dbReference type="ARBA" id="ARBA00022741"/>
    </source>
</evidence>
<proteinExistence type="predicted"/>
<feature type="domain" description="PAC" evidence="18">
    <location>
        <begin position="245"/>
        <end position="297"/>
    </location>
</feature>
<dbReference type="SMART" id="SM00091">
    <property type="entry name" value="PAS"/>
    <property type="match status" value="3"/>
</dbReference>
<name>A0ABW1WU43_9HYPH</name>
<dbReference type="EC" id="2.7.13.3" evidence="2"/>